<dbReference type="STRING" id="156892.BM477_00540"/>
<feature type="transmembrane region" description="Helical" evidence="1">
    <location>
        <begin position="41"/>
        <end position="62"/>
    </location>
</feature>
<feature type="transmembrane region" description="Helical" evidence="1">
    <location>
        <begin position="118"/>
        <end position="137"/>
    </location>
</feature>
<evidence type="ECO:0000313" key="3">
    <source>
        <dbReference type="Proteomes" id="UP000186465"/>
    </source>
</evidence>
<dbReference type="RefSeq" id="WP_075360735.1">
    <property type="nucleotide sequence ID" value="NZ_MPDM01000001.1"/>
</dbReference>
<name>A0A1Q5PSF5_9ACTO</name>
<evidence type="ECO:0000313" key="2">
    <source>
        <dbReference type="EMBL" id="OKL50496.1"/>
    </source>
</evidence>
<feature type="transmembrane region" description="Helical" evidence="1">
    <location>
        <begin position="12"/>
        <end position="35"/>
    </location>
</feature>
<protein>
    <submittedName>
        <fullName evidence="2">Uncharacterized protein</fullName>
    </submittedName>
</protein>
<keyword evidence="1" id="KW-0472">Membrane</keyword>
<evidence type="ECO:0000256" key="1">
    <source>
        <dbReference type="SAM" id="Phobius"/>
    </source>
</evidence>
<dbReference type="EMBL" id="MPDM01000001">
    <property type="protein sequence ID" value="OKL50496.1"/>
    <property type="molecule type" value="Genomic_DNA"/>
</dbReference>
<proteinExistence type="predicted"/>
<gene>
    <name evidence="2" type="ORF">BM477_00540</name>
</gene>
<organism evidence="2 3">
    <name type="scientific">Boudabousia marimammalium</name>
    <dbReference type="NCBI Taxonomy" id="156892"/>
    <lineage>
        <taxon>Bacteria</taxon>
        <taxon>Bacillati</taxon>
        <taxon>Actinomycetota</taxon>
        <taxon>Actinomycetes</taxon>
        <taxon>Actinomycetales</taxon>
        <taxon>Actinomycetaceae</taxon>
        <taxon>Boudabousia</taxon>
    </lineage>
</organism>
<accession>A0A1Q5PSF5</accession>
<dbReference type="NCBIfam" id="TIGR02185">
    <property type="entry name" value="Trep_Strep"/>
    <property type="match status" value="1"/>
</dbReference>
<feature type="transmembrane region" description="Helical" evidence="1">
    <location>
        <begin position="67"/>
        <end position="83"/>
    </location>
</feature>
<keyword evidence="1" id="KW-1133">Transmembrane helix</keyword>
<dbReference type="Pfam" id="PF09605">
    <property type="entry name" value="Trep_Strep"/>
    <property type="match status" value="1"/>
</dbReference>
<dbReference type="InterPro" id="IPR011733">
    <property type="entry name" value="CHP02185_IM"/>
</dbReference>
<dbReference type="OrthoDB" id="9781459at2"/>
<sequence>MKTASSAGGLDVKTLITTGVFTALYFVLLAVGGIAGILNPLMMFIGPLISILISGPVIILFLRKVRAPWALAIMGFLIGLLIFMGGHIWYTIIVATLTGLLGDLIARAGKYRNRALNVLAYAVFSLWNITPLTPILYDTDNFLQHITESLGADFAQQMGQIFTPAGMLLFAACVFASSLVSGWVGALIVEKHFKTN</sequence>
<dbReference type="AlphaFoldDB" id="A0A1Q5PSF5"/>
<reference evidence="3" key="1">
    <citation type="submission" date="2016-11" db="EMBL/GenBank/DDBJ databases">
        <title>Actinomyces gypaetusis sp. nov. isolated from Gypaetus barbatus in Qinghai Tibet Plateau China.</title>
        <authorList>
            <person name="Meng X."/>
        </authorList>
    </citation>
    <scope>NUCLEOTIDE SEQUENCE [LARGE SCALE GENOMIC DNA]</scope>
    <source>
        <strain evidence="3">DSM 15383</strain>
    </source>
</reference>
<dbReference type="Proteomes" id="UP000186465">
    <property type="component" value="Unassembled WGS sequence"/>
</dbReference>
<feature type="transmembrane region" description="Helical" evidence="1">
    <location>
        <begin position="167"/>
        <end position="189"/>
    </location>
</feature>
<comment type="caution">
    <text evidence="2">The sequence shown here is derived from an EMBL/GenBank/DDBJ whole genome shotgun (WGS) entry which is preliminary data.</text>
</comment>
<keyword evidence="1" id="KW-0812">Transmembrane</keyword>
<keyword evidence="3" id="KW-1185">Reference proteome</keyword>